<reference evidence="3" key="1">
    <citation type="journal article" date="2020" name="Stud. Mycol.">
        <title>101 Dothideomycetes genomes: a test case for predicting lifestyles and emergence of pathogens.</title>
        <authorList>
            <person name="Haridas S."/>
            <person name="Albert R."/>
            <person name="Binder M."/>
            <person name="Bloem J."/>
            <person name="Labutti K."/>
            <person name="Salamov A."/>
            <person name="Andreopoulos B."/>
            <person name="Baker S."/>
            <person name="Barry K."/>
            <person name="Bills G."/>
            <person name="Bluhm B."/>
            <person name="Cannon C."/>
            <person name="Castanera R."/>
            <person name="Culley D."/>
            <person name="Daum C."/>
            <person name="Ezra D."/>
            <person name="Gonzalez J."/>
            <person name="Henrissat B."/>
            <person name="Kuo A."/>
            <person name="Liang C."/>
            <person name="Lipzen A."/>
            <person name="Lutzoni F."/>
            <person name="Magnuson J."/>
            <person name="Mondo S."/>
            <person name="Nolan M."/>
            <person name="Ohm R."/>
            <person name="Pangilinan J."/>
            <person name="Park H.-J."/>
            <person name="Ramirez L."/>
            <person name="Alfaro M."/>
            <person name="Sun H."/>
            <person name="Tritt A."/>
            <person name="Yoshinaga Y."/>
            <person name="Zwiers L.-H."/>
            <person name="Turgeon B."/>
            <person name="Goodwin S."/>
            <person name="Spatafora J."/>
            <person name="Crous P."/>
            <person name="Grigoriev I."/>
        </authorList>
    </citation>
    <scope>NUCLEOTIDE SEQUENCE</scope>
    <source>
        <strain evidence="3">CBS 121167</strain>
    </source>
</reference>
<feature type="signal peptide" evidence="2">
    <location>
        <begin position="1"/>
        <end position="20"/>
    </location>
</feature>
<organism evidence="3 4">
    <name type="scientific">Aplosporella prunicola CBS 121167</name>
    <dbReference type="NCBI Taxonomy" id="1176127"/>
    <lineage>
        <taxon>Eukaryota</taxon>
        <taxon>Fungi</taxon>
        <taxon>Dikarya</taxon>
        <taxon>Ascomycota</taxon>
        <taxon>Pezizomycotina</taxon>
        <taxon>Dothideomycetes</taxon>
        <taxon>Dothideomycetes incertae sedis</taxon>
        <taxon>Botryosphaeriales</taxon>
        <taxon>Aplosporellaceae</taxon>
        <taxon>Aplosporella</taxon>
    </lineage>
</organism>
<evidence type="ECO:0000256" key="1">
    <source>
        <dbReference type="SAM" id="MobiDB-lite"/>
    </source>
</evidence>
<gene>
    <name evidence="3" type="ORF">K452DRAFT_291075</name>
</gene>
<keyword evidence="4" id="KW-1185">Reference proteome</keyword>
<feature type="chain" id="PRO_5025683795" evidence="2">
    <location>
        <begin position="21"/>
        <end position="59"/>
    </location>
</feature>
<protein>
    <submittedName>
        <fullName evidence="3">Uncharacterized protein</fullName>
    </submittedName>
</protein>
<proteinExistence type="predicted"/>
<dbReference type="RefSeq" id="XP_033393749.1">
    <property type="nucleotide sequence ID" value="XM_033541112.1"/>
</dbReference>
<keyword evidence="2" id="KW-0732">Signal</keyword>
<accession>A0A6A6B2I9</accession>
<evidence type="ECO:0000256" key="2">
    <source>
        <dbReference type="SAM" id="SignalP"/>
    </source>
</evidence>
<dbReference type="EMBL" id="ML995498">
    <property type="protein sequence ID" value="KAF2138036.1"/>
    <property type="molecule type" value="Genomic_DNA"/>
</dbReference>
<name>A0A6A6B2I9_9PEZI</name>
<sequence>MYSTWWLRASLHALVVVILTQHAVPPHTEITTTQPVRPSTPSLPPLQSHYDLHPSLPSQ</sequence>
<evidence type="ECO:0000313" key="4">
    <source>
        <dbReference type="Proteomes" id="UP000799438"/>
    </source>
</evidence>
<dbReference type="Proteomes" id="UP000799438">
    <property type="component" value="Unassembled WGS sequence"/>
</dbReference>
<feature type="compositionally biased region" description="Polar residues" evidence="1">
    <location>
        <begin position="29"/>
        <end position="40"/>
    </location>
</feature>
<dbReference type="AlphaFoldDB" id="A0A6A6B2I9"/>
<feature type="region of interest" description="Disordered" evidence="1">
    <location>
        <begin position="29"/>
        <end position="59"/>
    </location>
</feature>
<dbReference type="GeneID" id="54298608"/>
<evidence type="ECO:0000313" key="3">
    <source>
        <dbReference type="EMBL" id="KAF2138036.1"/>
    </source>
</evidence>